<dbReference type="InterPro" id="IPR004006">
    <property type="entry name" value="DhaK_dom"/>
</dbReference>
<dbReference type="Proteomes" id="UP000191135">
    <property type="component" value="Chromosome"/>
</dbReference>
<dbReference type="EC" id="2.7.-.-" evidence="2"/>
<dbReference type="PANTHER" id="PTHR28629">
    <property type="entry name" value="TRIOKINASE/FMN CYCLASE"/>
    <property type="match status" value="1"/>
</dbReference>
<dbReference type="Pfam" id="PF04198">
    <property type="entry name" value="Sugar-bind"/>
    <property type="match status" value="1"/>
</dbReference>
<keyword evidence="2" id="KW-0418">Kinase</keyword>
<feature type="domain" description="DhaK" evidence="1">
    <location>
        <begin position="361"/>
        <end position="684"/>
    </location>
</feature>
<sequence length="687" mass="72619">MARKSGPRALSASERQSSSQLPLRFGGDPLLWAAWLYYEEGMTQGDIAVAMGISRPTVNAYLADARTRGIVSIEIAPEKFRQLSLAQSLKEHFGLADCLVIPSTGGERTLTERLGAAGAQVLALHAQSGDTIAVTWGRTMLAIANAVERVNLRDMRVVQATGGTTAKIPWTPEACATRLAEALDARCIPLSSPAILSSASVRDVLFEEPVIAEQLGVLAAANRILLGISSLRAESTIHTSGFFDKVDVNEHYHAAVGSIAGRLINARGEPVAGPLDGRTVGIELAALRAIPQRIAVAGGIDKVQAILAALRGGYVSVLVTDVDTAWGILRSENVDIRPQRMETARAPQLPERVHTKKFINRPQDAVDETLASALLAHPEILAPVPGAPRALRSVHAPRPGKVGLVIGGGAGHEPGFFGYVGQGLADAVVVGNVFAAPPPDPILASTRAVDGGAGVLHIFGNFSGDVMNFEIAAEMAAAEGIEVQAVVTTDDIASSPKEMRATRRGVAGNVFIFKVAGAACERMMPLDACVAVARRANERTFTMGLALEPGASIETRRPTFQLGPDEMEIGVGVHGEPGIARAAIGTADQAADLVIDRLLDEMMPKEGDRVALLVNSLGATPDMELYILNGRIRKRLKAHGLKVTRSLVGRYYTSLDMAGVSISLMHLDDELADLLDAPCSSVALSRR</sequence>
<dbReference type="eggNOG" id="COG2390">
    <property type="taxonomic scope" value="Bacteria"/>
</dbReference>
<accession>A0A1U9Z174</accession>
<dbReference type="Pfam" id="PF02733">
    <property type="entry name" value="Dak1"/>
    <property type="match status" value="1"/>
</dbReference>
<dbReference type="PROSITE" id="PS51481">
    <property type="entry name" value="DHAK"/>
    <property type="match status" value="1"/>
</dbReference>
<dbReference type="SUPFAM" id="SSF82549">
    <property type="entry name" value="DAK1/DegV-like"/>
    <property type="match status" value="1"/>
</dbReference>
<evidence type="ECO:0000313" key="3">
    <source>
        <dbReference type="Proteomes" id="UP000191135"/>
    </source>
</evidence>
<dbReference type="Gene3D" id="3.40.50.1360">
    <property type="match status" value="1"/>
</dbReference>
<gene>
    <name evidence="2" type="primary">dhaK_1</name>
    <name evidence="2" type="ORF">Mame_02107</name>
</gene>
<dbReference type="InterPro" id="IPR007324">
    <property type="entry name" value="Sugar-bd_dom_put"/>
</dbReference>
<dbReference type="STRING" id="1122214.Mame_02107"/>
<proteinExistence type="predicted"/>
<dbReference type="KEGG" id="mmed:Mame_02107"/>
<dbReference type="InterPro" id="IPR050861">
    <property type="entry name" value="Dihydroxyacetone_Kinase"/>
</dbReference>
<dbReference type="Gene3D" id="3.40.50.10440">
    <property type="entry name" value="Dihydroxyacetone kinase, domain 1"/>
    <property type="match status" value="1"/>
</dbReference>
<keyword evidence="2" id="KW-0808">Transferase</keyword>
<dbReference type="OrthoDB" id="9806345at2"/>
<evidence type="ECO:0000259" key="1">
    <source>
        <dbReference type="PROSITE" id="PS51481"/>
    </source>
</evidence>
<evidence type="ECO:0000313" key="2">
    <source>
        <dbReference type="EMBL" id="AQZ51445.1"/>
    </source>
</evidence>
<dbReference type="RefSeq" id="WP_018062687.1">
    <property type="nucleotide sequence ID" value="NZ_AQWH01000001.1"/>
</dbReference>
<dbReference type="FunFam" id="3.40.50.10440:FF:000001">
    <property type="entry name" value="Dihydroxyacetone kinase, DhaK subunit"/>
    <property type="match status" value="1"/>
</dbReference>
<dbReference type="SUPFAM" id="SSF100950">
    <property type="entry name" value="NagB/RpiA/CoA transferase-like"/>
    <property type="match status" value="1"/>
</dbReference>
<dbReference type="InterPro" id="IPR037171">
    <property type="entry name" value="NagB/RpiA_transferase-like"/>
</dbReference>
<dbReference type="GO" id="GO:0019563">
    <property type="term" value="P:glycerol catabolic process"/>
    <property type="evidence" value="ECO:0007669"/>
    <property type="project" value="TreeGrafter"/>
</dbReference>
<keyword evidence="3" id="KW-1185">Reference proteome</keyword>
<dbReference type="Gene3D" id="1.10.10.10">
    <property type="entry name" value="Winged helix-like DNA-binding domain superfamily/Winged helix DNA-binding domain"/>
    <property type="match status" value="1"/>
</dbReference>
<dbReference type="EMBL" id="CP020330">
    <property type="protein sequence ID" value="AQZ51445.1"/>
    <property type="molecule type" value="Genomic_DNA"/>
</dbReference>
<dbReference type="AlphaFoldDB" id="A0A1U9Z174"/>
<name>A0A1U9Z174_9HYPH</name>
<dbReference type="GO" id="GO:0005829">
    <property type="term" value="C:cytosol"/>
    <property type="evidence" value="ECO:0007669"/>
    <property type="project" value="TreeGrafter"/>
</dbReference>
<dbReference type="SUPFAM" id="SSF88659">
    <property type="entry name" value="Sigma3 and sigma4 domains of RNA polymerase sigma factors"/>
    <property type="match status" value="1"/>
</dbReference>
<dbReference type="InterPro" id="IPR013324">
    <property type="entry name" value="RNA_pol_sigma_r3/r4-like"/>
</dbReference>
<dbReference type="PANTHER" id="PTHR28629:SF4">
    <property type="entry name" value="TRIOKINASE_FMN CYCLASE"/>
    <property type="match status" value="1"/>
</dbReference>
<dbReference type="GO" id="GO:0004371">
    <property type="term" value="F:glycerone kinase activity"/>
    <property type="evidence" value="ECO:0007669"/>
    <property type="project" value="InterPro"/>
</dbReference>
<dbReference type="eggNOG" id="COG2376">
    <property type="taxonomic scope" value="Bacteria"/>
</dbReference>
<dbReference type="InterPro" id="IPR036388">
    <property type="entry name" value="WH-like_DNA-bd_sf"/>
</dbReference>
<organism evidence="2 3">
    <name type="scientific">Martelella mediterranea DSM 17316</name>
    <dbReference type="NCBI Taxonomy" id="1122214"/>
    <lineage>
        <taxon>Bacteria</taxon>
        <taxon>Pseudomonadati</taxon>
        <taxon>Pseudomonadota</taxon>
        <taxon>Alphaproteobacteria</taxon>
        <taxon>Hyphomicrobiales</taxon>
        <taxon>Aurantimonadaceae</taxon>
        <taxon>Martelella</taxon>
    </lineage>
</organism>
<dbReference type="Gene3D" id="3.30.1180.20">
    <property type="entry name" value="Dihydroxyacetone kinase, domain 2"/>
    <property type="match status" value="1"/>
</dbReference>
<reference evidence="2 3" key="1">
    <citation type="submission" date="2017-03" db="EMBL/GenBank/DDBJ databases">
        <title>Foreign affairs: Plasmid Transfer between Roseobacters and Rhizobia.</title>
        <authorList>
            <person name="Bartling P."/>
            <person name="Bunk B."/>
            <person name="Overmann J."/>
            <person name="Brinkmann H."/>
            <person name="Petersen J."/>
        </authorList>
    </citation>
    <scope>NUCLEOTIDE SEQUENCE [LARGE SCALE GENOMIC DNA]</scope>
    <source>
        <strain evidence="2 3">MACL11</strain>
    </source>
</reference>
<protein>
    <submittedName>
        <fullName evidence="2">PTS-dependent dihydroxyacetone kinase, dihydroxyacetone-binding subunit DhaK</fullName>
        <ecNumber evidence="2">2.7.-.-</ecNumber>
    </submittedName>
</protein>
<dbReference type="GO" id="GO:0030246">
    <property type="term" value="F:carbohydrate binding"/>
    <property type="evidence" value="ECO:0007669"/>
    <property type="project" value="InterPro"/>
</dbReference>